<proteinExistence type="predicted"/>
<feature type="compositionally biased region" description="Basic and acidic residues" evidence="1">
    <location>
        <begin position="44"/>
        <end position="84"/>
    </location>
</feature>
<dbReference type="Proteomes" id="UP001358586">
    <property type="component" value="Chromosome 13"/>
</dbReference>
<accession>A0ABR0MFE1</accession>
<protein>
    <submittedName>
        <fullName evidence="2">Uncharacterized protein</fullName>
    </submittedName>
</protein>
<dbReference type="EMBL" id="JARKNE010000013">
    <property type="protein sequence ID" value="KAK5771939.1"/>
    <property type="molecule type" value="Genomic_DNA"/>
</dbReference>
<reference evidence="2 3" key="1">
    <citation type="submission" date="2023-03" db="EMBL/GenBank/DDBJ databases">
        <title>WGS of Gossypium arboreum.</title>
        <authorList>
            <person name="Yu D."/>
        </authorList>
    </citation>
    <scope>NUCLEOTIDE SEQUENCE [LARGE SCALE GENOMIC DNA]</scope>
    <source>
        <tissue evidence="2">Leaf</tissue>
    </source>
</reference>
<comment type="caution">
    <text evidence="2">The sequence shown here is derived from an EMBL/GenBank/DDBJ whole genome shotgun (WGS) entry which is preliminary data.</text>
</comment>
<feature type="region of interest" description="Disordered" evidence="1">
    <location>
        <begin position="1"/>
        <end position="23"/>
    </location>
</feature>
<sequence length="137" mass="15770">MPRPSGPASTSSPPLEAPQTFPDMLEKQAIHIFHLFLKKLLFDDDKEDKEPTTTHKHTKEPAKYEEPIEFAHLDSDKEDNDRQHTFMPTTTAKVPQSKAPMTDQDHELTMSDIEDTDEMPINQVQQKRFKKVAKKTV</sequence>
<keyword evidence="3" id="KW-1185">Reference proteome</keyword>
<evidence type="ECO:0000256" key="1">
    <source>
        <dbReference type="SAM" id="MobiDB-lite"/>
    </source>
</evidence>
<organism evidence="2 3">
    <name type="scientific">Gossypium arboreum</name>
    <name type="common">Tree cotton</name>
    <name type="synonym">Gossypium nanking</name>
    <dbReference type="NCBI Taxonomy" id="29729"/>
    <lineage>
        <taxon>Eukaryota</taxon>
        <taxon>Viridiplantae</taxon>
        <taxon>Streptophyta</taxon>
        <taxon>Embryophyta</taxon>
        <taxon>Tracheophyta</taxon>
        <taxon>Spermatophyta</taxon>
        <taxon>Magnoliopsida</taxon>
        <taxon>eudicotyledons</taxon>
        <taxon>Gunneridae</taxon>
        <taxon>Pentapetalae</taxon>
        <taxon>rosids</taxon>
        <taxon>malvids</taxon>
        <taxon>Malvales</taxon>
        <taxon>Malvaceae</taxon>
        <taxon>Malvoideae</taxon>
        <taxon>Gossypium</taxon>
    </lineage>
</organism>
<evidence type="ECO:0000313" key="3">
    <source>
        <dbReference type="Proteomes" id="UP001358586"/>
    </source>
</evidence>
<feature type="region of interest" description="Disordered" evidence="1">
    <location>
        <begin position="44"/>
        <end position="137"/>
    </location>
</feature>
<name>A0ABR0MFE1_GOSAR</name>
<feature type="compositionally biased region" description="Basic residues" evidence="1">
    <location>
        <begin position="127"/>
        <end position="137"/>
    </location>
</feature>
<evidence type="ECO:0000313" key="2">
    <source>
        <dbReference type="EMBL" id="KAK5771939.1"/>
    </source>
</evidence>
<gene>
    <name evidence="2" type="ORF">PVK06_048195</name>
</gene>